<organism evidence="1 2">
    <name type="scientific">Athelia psychrophila</name>
    <dbReference type="NCBI Taxonomy" id="1759441"/>
    <lineage>
        <taxon>Eukaryota</taxon>
        <taxon>Fungi</taxon>
        <taxon>Dikarya</taxon>
        <taxon>Basidiomycota</taxon>
        <taxon>Agaricomycotina</taxon>
        <taxon>Agaricomycetes</taxon>
        <taxon>Agaricomycetidae</taxon>
        <taxon>Atheliales</taxon>
        <taxon>Atheliaceae</taxon>
        <taxon>Athelia</taxon>
    </lineage>
</organism>
<evidence type="ECO:0000313" key="2">
    <source>
        <dbReference type="Proteomes" id="UP000076532"/>
    </source>
</evidence>
<dbReference type="EMBL" id="KV417525">
    <property type="protein sequence ID" value="KZP24569.1"/>
    <property type="molecule type" value="Genomic_DNA"/>
</dbReference>
<proteinExistence type="predicted"/>
<dbReference type="Proteomes" id="UP000076532">
    <property type="component" value="Unassembled WGS sequence"/>
</dbReference>
<keyword evidence="2" id="KW-1185">Reference proteome</keyword>
<evidence type="ECO:0000313" key="1">
    <source>
        <dbReference type="EMBL" id="KZP24569.1"/>
    </source>
</evidence>
<protein>
    <submittedName>
        <fullName evidence="1">Uncharacterized protein</fullName>
    </submittedName>
</protein>
<reference evidence="1 2" key="1">
    <citation type="journal article" date="2016" name="Mol. Biol. Evol.">
        <title>Comparative Genomics of Early-Diverging Mushroom-Forming Fungi Provides Insights into the Origins of Lignocellulose Decay Capabilities.</title>
        <authorList>
            <person name="Nagy L.G."/>
            <person name="Riley R."/>
            <person name="Tritt A."/>
            <person name="Adam C."/>
            <person name="Daum C."/>
            <person name="Floudas D."/>
            <person name="Sun H."/>
            <person name="Yadav J.S."/>
            <person name="Pangilinan J."/>
            <person name="Larsson K.H."/>
            <person name="Matsuura K."/>
            <person name="Barry K."/>
            <person name="Labutti K."/>
            <person name="Kuo R."/>
            <person name="Ohm R.A."/>
            <person name="Bhattacharya S.S."/>
            <person name="Shirouzu T."/>
            <person name="Yoshinaga Y."/>
            <person name="Martin F.M."/>
            <person name="Grigoriev I.V."/>
            <person name="Hibbett D.S."/>
        </authorList>
    </citation>
    <scope>NUCLEOTIDE SEQUENCE [LARGE SCALE GENOMIC DNA]</scope>
    <source>
        <strain evidence="1 2">CBS 109695</strain>
    </source>
</reference>
<sequence>MRRPWCVCGWSIVGGGGDAHAHWALHVFAVGGTCACGWSVVGGGGDARTWALHVFGVGGTCRVRVHDGSEREGCRGRGARMAGCRGMQLEACYHCCARRHQAHRGASCRGWLRRHCNHAGSLAVRTCG</sequence>
<accession>A0A166N225</accession>
<gene>
    <name evidence="1" type="ORF">FIBSPDRAFT_416149</name>
</gene>
<dbReference type="AlphaFoldDB" id="A0A166N225"/>
<name>A0A166N225_9AGAM</name>